<evidence type="ECO:0000259" key="3">
    <source>
        <dbReference type="Pfam" id="PF01551"/>
    </source>
</evidence>
<gene>
    <name evidence="4" type="ORF">HOP12_00030</name>
</gene>
<dbReference type="CDD" id="cd12797">
    <property type="entry name" value="M23_peptidase"/>
    <property type="match status" value="1"/>
</dbReference>
<feature type="region of interest" description="Disordered" evidence="2">
    <location>
        <begin position="348"/>
        <end position="376"/>
    </location>
</feature>
<dbReference type="EMBL" id="JABFRW010000001">
    <property type="protein sequence ID" value="NOT32540.1"/>
    <property type="molecule type" value="Genomic_DNA"/>
</dbReference>
<evidence type="ECO:0000256" key="1">
    <source>
        <dbReference type="ARBA" id="ARBA00022729"/>
    </source>
</evidence>
<accession>A0A849SM72</accession>
<dbReference type="InterPro" id="IPR016047">
    <property type="entry name" value="M23ase_b-sheet_dom"/>
</dbReference>
<evidence type="ECO:0000313" key="5">
    <source>
        <dbReference type="Proteomes" id="UP000580839"/>
    </source>
</evidence>
<comment type="caution">
    <text evidence="4">The sequence shown here is derived from an EMBL/GenBank/DDBJ whole genome shotgun (WGS) entry which is preliminary data.</text>
</comment>
<feature type="domain" description="M23ase beta-sheet core" evidence="3">
    <location>
        <begin position="68"/>
        <end position="165"/>
    </location>
</feature>
<reference evidence="4 5" key="1">
    <citation type="submission" date="2020-04" db="EMBL/GenBank/DDBJ databases">
        <title>Metagenomic profiling of ammonia- and methane-oxidizing microorganisms in a Dutch drinking water treatment plant.</title>
        <authorList>
            <person name="Poghosyan L."/>
            <person name="Leucker S."/>
        </authorList>
    </citation>
    <scope>NUCLEOTIDE SEQUENCE [LARGE SCALE GENOMIC DNA]</scope>
    <source>
        <strain evidence="4">S-RSF-IL-03</strain>
    </source>
</reference>
<feature type="region of interest" description="Disordered" evidence="2">
    <location>
        <begin position="289"/>
        <end position="310"/>
    </location>
</feature>
<dbReference type="PANTHER" id="PTHR21666">
    <property type="entry name" value="PEPTIDASE-RELATED"/>
    <property type="match status" value="1"/>
</dbReference>
<dbReference type="Gene3D" id="2.70.70.10">
    <property type="entry name" value="Glucose Permease (Domain IIA)"/>
    <property type="match status" value="1"/>
</dbReference>
<dbReference type="InterPro" id="IPR050570">
    <property type="entry name" value="Cell_wall_metabolism_enzyme"/>
</dbReference>
<dbReference type="PANTHER" id="PTHR21666:SF289">
    <property type="entry name" value="L-ALA--D-GLU ENDOPEPTIDASE"/>
    <property type="match status" value="1"/>
</dbReference>
<keyword evidence="1" id="KW-0732">Signal</keyword>
<dbReference type="Proteomes" id="UP000580839">
    <property type="component" value="Unassembled WGS sequence"/>
</dbReference>
<dbReference type="InterPro" id="IPR011055">
    <property type="entry name" value="Dup_hybrid_motif"/>
</dbReference>
<organism evidence="4 5">
    <name type="scientific">Eiseniibacteriota bacterium</name>
    <dbReference type="NCBI Taxonomy" id="2212470"/>
    <lineage>
        <taxon>Bacteria</taxon>
        <taxon>Candidatus Eiseniibacteriota</taxon>
    </lineage>
</organism>
<evidence type="ECO:0000313" key="4">
    <source>
        <dbReference type="EMBL" id="NOT32540.1"/>
    </source>
</evidence>
<dbReference type="SUPFAM" id="SSF51261">
    <property type="entry name" value="Duplicated hybrid motif"/>
    <property type="match status" value="1"/>
</dbReference>
<dbReference type="GO" id="GO:0004222">
    <property type="term" value="F:metalloendopeptidase activity"/>
    <property type="evidence" value="ECO:0007669"/>
    <property type="project" value="TreeGrafter"/>
</dbReference>
<protein>
    <submittedName>
        <fullName evidence="4">M23 family metallopeptidase</fullName>
    </submittedName>
</protein>
<name>A0A849SM72_UNCEI</name>
<evidence type="ECO:0000256" key="2">
    <source>
        <dbReference type="SAM" id="MobiDB-lite"/>
    </source>
</evidence>
<sequence>MPVALAAVLPLIIGAPEPASLPNESGWPWAARWAYPVGDSTAWGEPDSQGAPPFRVTRNVSRGRGNRPHQGADLSNRRAGDVVRAAAPGWVLAAGPGRRGNGFGWHVALAHRLPNGEFAYSVYGHLIAGSVTVAPGQSVVLGQTLGRVGETGRAYGPHLHFEVRRPRVLGERWEAARPVDPIEWIGDRRLEPRMESAAIARLLAWGESIAAIESGTAPEALLDRSTWWRMLAAALASEIDPTRGPLETRRRLEEARILPADGARLGGAPCSEAELESALRALSLRDALAPPPETSSAIESDPETESVRESRTISLRALETAPARSDSMFGPPIPLTVVRGLDRLAQALRSRPADRNLPGASTPAPVPAGRERRASP</sequence>
<proteinExistence type="predicted"/>
<dbReference type="Pfam" id="PF01551">
    <property type="entry name" value="Peptidase_M23"/>
    <property type="match status" value="1"/>
</dbReference>
<feature type="region of interest" description="Disordered" evidence="2">
    <location>
        <begin position="44"/>
        <end position="78"/>
    </location>
</feature>
<dbReference type="AlphaFoldDB" id="A0A849SM72"/>